<keyword evidence="1" id="KW-0812">Transmembrane</keyword>
<reference evidence="2" key="1">
    <citation type="journal article" date="2023" name="bioRxiv">
        <title>Improved chromosome-level genome assembly for marigold (Tagetes erecta).</title>
        <authorList>
            <person name="Jiang F."/>
            <person name="Yuan L."/>
            <person name="Wang S."/>
            <person name="Wang H."/>
            <person name="Xu D."/>
            <person name="Wang A."/>
            <person name="Fan W."/>
        </authorList>
    </citation>
    <scope>NUCLEOTIDE SEQUENCE</scope>
    <source>
        <strain evidence="2">WSJ</strain>
        <tissue evidence="2">Leaf</tissue>
    </source>
</reference>
<dbReference type="Proteomes" id="UP001229421">
    <property type="component" value="Unassembled WGS sequence"/>
</dbReference>
<dbReference type="EMBL" id="JAUHHV010000001">
    <property type="protein sequence ID" value="KAK1441365.1"/>
    <property type="molecule type" value="Genomic_DNA"/>
</dbReference>
<evidence type="ECO:0000313" key="3">
    <source>
        <dbReference type="Proteomes" id="UP001229421"/>
    </source>
</evidence>
<keyword evidence="3" id="KW-1185">Reference proteome</keyword>
<organism evidence="2 3">
    <name type="scientific">Tagetes erecta</name>
    <name type="common">African marigold</name>
    <dbReference type="NCBI Taxonomy" id="13708"/>
    <lineage>
        <taxon>Eukaryota</taxon>
        <taxon>Viridiplantae</taxon>
        <taxon>Streptophyta</taxon>
        <taxon>Embryophyta</taxon>
        <taxon>Tracheophyta</taxon>
        <taxon>Spermatophyta</taxon>
        <taxon>Magnoliopsida</taxon>
        <taxon>eudicotyledons</taxon>
        <taxon>Gunneridae</taxon>
        <taxon>Pentapetalae</taxon>
        <taxon>asterids</taxon>
        <taxon>campanulids</taxon>
        <taxon>Asterales</taxon>
        <taxon>Asteraceae</taxon>
        <taxon>Asteroideae</taxon>
        <taxon>Heliantheae alliance</taxon>
        <taxon>Tageteae</taxon>
        <taxon>Tagetes</taxon>
    </lineage>
</organism>
<name>A0AAD8LF19_TARER</name>
<evidence type="ECO:0008006" key="4">
    <source>
        <dbReference type="Google" id="ProtNLM"/>
    </source>
</evidence>
<accession>A0AAD8LF19</accession>
<evidence type="ECO:0000313" key="2">
    <source>
        <dbReference type="EMBL" id="KAK1441365.1"/>
    </source>
</evidence>
<sequence length="71" mass="8058">MQRVRPWESGCDRDDLNGGVVVVVRSSDAFREKISLVREEVVFVSSINIFFISSSHLFLPLFILLLVVNCC</sequence>
<gene>
    <name evidence="2" type="ORF">QVD17_07215</name>
</gene>
<dbReference type="AlphaFoldDB" id="A0AAD8LF19"/>
<proteinExistence type="predicted"/>
<feature type="transmembrane region" description="Helical" evidence="1">
    <location>
        <begin position="41"/>
        <end position="68"/>
    </location>
</feature>
<protein>
    <recommendedName>
        <fullName evidence="4">Transmembrane protein</fullName>
    </recommendedName>
</protein>
<evidence type="ECO:0000256" key="1">
    <source>
        <dbReference type="SAM" id="Phobius"/>
    </source>
</evidence>
<keyword evidence="1" id="KW-0472">Membrane</keyword>
<keyword evidence="1" id="KW-1133">Transmembrane helix</keyword>
<comment type="caution">
    <text evidence="2">The sequence shown here is derived from an EMBL/GenBank/DDBJ whole genome shotgun (WGS) entry which is preliminary data.</text>
</comment>